<dbReference type="Pfam" id="PF07307">
    <property type="entry name" value="HEPPP_synt_1"/>
    <property type="match status" value="1"/>
</dbReference>
<dbReference type="STRING" id="217031.ABB05_13410"/>
<reference evidence="1 2" key="1">
    <citation type="submission" date="2015-05" db="EMBL/GenBank/DDBJ databases">
        <title>Comparison of genome.</title>
        <authorList>
            <person name="Zheng Z."/>
            <person name="Sun M."/>
        </authorList>
    </citation>
    <scope>NUCLEOTIDE SEQUENCE [LARGE SCALE GENOMIC DNA]</scope>
    <source>
        <strain evidence="1 2">G25-74</strain>
    </source>
</reference>
<proteinExistence type="predicted"/>
<dbReference type="AlphaFoldDB" id="A0A177ZP67"/>
<evidence type="ECO:0000313" key="2">
    <source>
        <dbReference type="Proteomes" id="UP000077881"/>
    </source>
</evidence>
<evidence type="ECO:0000313" key="1">
    <source>
        <dbReference type="EMBL" id="OAK69776.1"/>
    </source>
</evidence>
<dbReference type="PATRIC" id="fig|217031.6.peg.2895"/>
<name>A0A177ZP67_9BACI</name>
<protein>
    <recommendedName>
        <fullName evidence="3">Heptaprenyl diphosphate synthase</fullName>
    </recommendedName>
</protein>
<dbReference type="OrthoDB" id="2417886at2"/>
<accession>A0A177ZP67</accession>
<sequence length="265" mass="30977">MAVFDYEQQIHNLKKRVEKKSFHPYFSQYVKPSKIDEDRILFLTYSLQNTDIPKEEMDTYISAAMLAHYAIDMHEKVTEQQLTSIKEKQLKVLAGDYYSGLYYSLLAGYQNIELIKDLADAIKIINEQKINIFQMGKGNDQLFMKSIKQVESILLTKFNGHFNQSSVYNELIEEFLFLKKLLNEIKNMRAGNENLFFKSLANCFLPHMPKMTELEGICYKYATESKLKLEDMMMSLPKLPSIVKTRLNQINSDYIDLSSPRVEEK</sequence>
<dbReference type="InterPro" id="IPR009920">
    <property type="entry name" value="HEPPP_synth_su1"/>
</dbReference>
<comment type="caution">
    <text evidence="1">The sequence shown here is derived from an EMBL/GenBank/DDBJ whole genome shotgun (WGS) entry which is preliminary data.</text>
</comment>
<dbReference type="RefSeq" id="WP_057988281.1">
    <property type="nucleotide sequence ID" value="NZ_JAGGKH010000006.1"/>
</dbReference>
<dbReference type="GO" id="GO:0009234">
    <property type="term" value="P:menaquinone biosynthetic process"/>
    <property type="evidence" value="ECO:0007669"/>
    <property type="project" value="InterPro"/>
</dbReference>
<dbReference type="Proteomes" id="UP000077881">
    <property type="component" value="Unassembled WGS sequence"/>
</dbReference>
<evidence type="ECO:0008006" key="3">
    <source>
        <dbReference type="Google" id="ProtNLM"/>
    </source>
</evidence>
<organism evidence="1 2">
    <name type="scientific">Lederbergia galactosidilytica</name>
    <dbReference type="NCBI Taxonomy" id="217031"/>
    <lineage>
        <taxon>Bacteria</taxon>
        <taxon>Bacillati</taxon>
        <taxon>Bacillota</taxon>
        <taxon>Bacilli</taxon>
        <taxon>Bacillales</taxon>
        <taxon>Bacillaceae</taxon>
        <taxon>Lederbergia</taxon>
    </lineage>
</organism>
<dbReference type="Gene3D" id="1.20.120.1450">
    <property type="match status" value="1"/>
</dbReference>
<gene>
    <name evidence="1" type="ORF">ABB05_13410</name>
</gene>
<dbReference type="EMBL" id="LDJR01000053">
    <property type="protein sequence ID" value="OAK69776.1"/>
    <property type="molecule type" value="Genomic_DNA"/>
</dbReference>
<keyword evidence="2" id="KW-1185">Reference proteome</keyword>